<dbReference type="Proteomes" id="UP001079657">
    <property type="component" value="Unassembled WGS sequence"/>
</dbReference>
<dbReference type="RefSeq" id="WP_268049233.1">
    <property type="nucleotide sequence ID" value="NZ_JAPQES010000002.1"/>
</dbReference>
<keyword evidence="3" id="KW-0808">Transferase</keyword>
<dbReference type="CDD" id="cd02525">
    <property type="entry name" value="Succinoglycan_BP_ExoA"/>
    <property type="match status" value="1"/>
</dbReference>
<evidence type="ECO:0000259" key="5">
    <source>
        <dbReference type="Pfam" id="PF00535"/>
    </source>
</evidence>
<dbReference type="SUPFAM" id="SSF53448">
    <property type="entry name" value="Nucleotide-diphospho-sugar transferases"/>
    <property type="match status" value="1"/>
</dbReference>
<evidence type="ECO:0000256" key="2">
    <source>
        <dbReference type="ARBA" id="ARBA00022676"/>
    </source>
</evidence>
<dbReference type="PANTHER" id="PTHR43630">
    <property type="entry name" value="POLY-BETA-1,6-N-ACETYL-D-GLUCOSAMINE SYNTHASE"/>
    <property type="match status" value="1"/>
</dbReference>
<organism evidence="6 7">
    <name type="scientific">Clostridium ganghwense</name>
    <dbReference type="NCBI Taxonomy" id="312089"/>
    <lineage>
        <taxon>Bacteria</taxon>
        <taxon>Bacillati</taxon>
        <taxon>Bacillota</taxon>
        <taxon>Clostridia</taxon>
        <taxon>Eubacteriales</taxon>
        <taxon>Clostridiaceae</taxon>
        <taxon>Clostridium</taxon>
    </lineage>
</organism>
<name>A0ABT4CPX7_9CLOT</name>
<feature type="transmembrane region" description="Helical" evidence="4">
    <location>
        <begin position="307"/>
        <end position="330"/>
    </location>
</feature>
<reference evidence="6" key="1">
    <citation type="submission" date="2022-12" db="EMBL/GenBank/DDBJ databases">
        <authorList>
            <person name="Wang J."/>
        </authorList>
    </citation>
    <scope>NUCLEOTIDE SEQUENCE</scope>
    <source>
        <strain evidence="6">HY-42-06</strain>
    </source>
</reference>
<comment type="similarity">
    <text evidence="1">Belongs to the glycosyltransferase 2 family.</text>
</comment>
<keyword evidence="4" id="KW-1133">Transmembrane helix</keyword>
<dbReference type="PANTHER" id="PTHR43630:SF1">
    <property type="entry name" value="POLY-BETA-1,6-N-ACETYL-D-GLUCOSAMINE SYNTHASE"/>
    <property type="match status" value="1"/>
</dbReference>
<protein>
    <submittedName>
        <fullName evidence="6">Glycosyltransferase family 2 protein</fullName>
    </submittedName>
</protein>
<dbReference type="InterPro" id="IPR001173">
    <property type="entry name" value="Glyco_trans_2-like"/>
</dbReference>
<dbReference type="EMBL" id="JAPQES010000002">
    <property type="protein sequence ID" value="MCY6370498.1"/>
    <property type="molecule type" value="Genomic_DNA"/>
</dbReference>
<keyword evidence="2" id="KW-0328">Glycosyltransferase</keyword>
<evidence type="ECO:0000313" key="7">
    <source>
        <dbReference type="Proteomes" id="UP001079657"/>
    </source>
</evidence>
<feature type="domain" description="Glycosyltransferase 2-like" evidence="5">
    <location>
        <begin position="11"/>
        <end position="178"/>
    </location>
</feature>
<feature type="transmembrane region" description="Helical" evidence="4">
    <location>
        <begin position="250"/>
        <end position="268"/>
    </location>
</feature>
<evidence type="ECO:0000313" key="6">
    <source>
        <dbReference type="EMBL" id="MCY6370498.1"/>
    </source>
</evidence>
<keyword evidence="4" id="KW-0472">Membrane</keyword>
<evidence type="ECO:0000256" key="3">
    <source>
        <dbReference type="ARBA" id="ARBA00022679"/>
    </source>
</evidence>
<comment type="caution">
    <text evidence="6">The sequence shown here is derived from an EMBL/GenBank/DDBJ whole genome shotgun (WGS) entry which is preliminary data.</text>
</comment>
<sequence>MEEVKHKKTVSIVIPCRNEKDYIGQCLESFINQTYPKDLFEVLVCDGMSDDGTRGIIKEYKKKYDNIHIVDNKGLSAPKGMNLGIKKSNKDIIIIFGAHSYADKDFIKNNVKLLQKEGVGCAGGPIETISNNEVGEAISLAMSSPFGVGNALFRYAQKETYVDTVAFGAYEKKVLEEIGFFDEELVRNQDDELNYRVVKAGYKILLSPEVRSKYYGRGSLSKLWRQYYQYGFWKVRVMQKHGKTASIRHLVPMAFVLTNTLGIGLGLFFKPILILWLIQFIMYLALDIAASVKLVKNKFNLIKYIPFIFPILHISYGLGFINGLMAFYVLRSNKLVEKNTKMSR</sequence>
<evidence type="ECO:0000256" key="4">
    <source>
        <dbReference type="SAM" id="Phobius"/>
    </source>
</evidence>
<dbReference type="InterPro" id="IPR029044">
    <property type="entry name" value="Nucleotide-diphossugar_trans"/>
</dbReference>
<evidence type="ECO:0000256" key="1">
    <source>
        <dbReference type="ARBA" id="ARBA00006739"/>
    </source>
</evidence>
<dbReference type="Gene3D" id="3.90.550.10">
    <property type="entry name" value="Spore Coat Polysaccharide Biosynthesis Protein SpsA, Chain A"/>
    <property type="match status" value="1"/>
</dbReference>
<dbReference type="Pfam" id="PF00535">
    <property type="entry name" value="Glycos_transf_2"/>
    <property type="match status" value="1"/>
</dbReference>
<feature type="transmembrane region" description="Helical" evidence="4">
    <location>
        <begin position="274"/>
        <end position="295"/>
    </location>
</feature>
<gene>
    <name evidence="6" type="ORF">OXH55_07600</name>
</gene>
<keyword evidence="4" id="KW-0812">Transmembrane</keyword>
<accession>A0ABT4CPX7</accession>
<proteinExistence type="inferred from homology"/>
<keyword evidence="7" id="KW-1185">Reference proteome</keyword>